<evidence type="ECO:0000313" key="1">
    <source>
        <dbReference type="EMBL" id="OPX42023.1"/>
    </source>
</evidence>
<proteinExistence type="predicted"/>
<dbReference type="Proteomes" id="UP000191554">
    <property type="component" value="Unassembled WGS sequence"/>
</dbReference>
<sequence>MAFRILDNEEISLLDENQRKQYENELEIYLLRVAFVERLDELENATIPSYEPKLESILVINGIEVKPFTRQEYILSACEPIVKPDLQVNPFEMAEPIVPVLPMLSKRPEVYVEHISKVEGILPELPSISKPAAPDKHFEKAEIKHPDLPAVAKLSIAVKSYKHSGEIRPDLPTVIKPAAQTDFFFKSVCIDYSDIKESIPDVFMPRIELNPFVMLEKTWHSLPEVSVHFADVRDYRKPEQTEVVLPRVAEPNINTNYFKKVEPIKTNLPQLNDIAQVKVTFRKPEQSNAKLPTVVKPSVNVQSFKKTELTGLCLPETKKISIQPKDFSKPELPVPALPSIAKLNSEIKSFERPEYKNPDLPIVAKMGVVTKTFKQLEITQFHIVASSCPTVNVNPFAKIESKADGLPGRIVVNIPDAYEKLRQLFPTMNGESGVLEGTDL</sequence>
<dbReference type="RefSeq" id="WP_080066538.1">
    <property type="nucleotide sequence ID" value="NZ_MZGX01000036.1"/>
</dbReference>
<comment type="caution">
    <text evidence="1">The sequence shown here is derived from an EMBL/GenBank/DDBJ whole genome shotgun (WGS) entry which is preliminary data.</text>
</comment>
<dbReference type="STRING" id="48256.CLHUN_40820"/>
<organism evidence="1 2">
    <name type="scientific">Ruminiclostridium hungatei</name>
    <name type="common">Clostridium hungatei</name>
    <dbReference type="NCBI Taxonomy" id="48256"/>
    <lineage>
        <taxon>Bacteria</taxon>
        <taxon>Bacillati</taxon>
        <taxon>Bacillota</taxon>
        <taxon>Clostridia</taxon>
        <taxon>Eubacteriales</taxon>
        <taxon>Oscillospiraceae</taxon>
        <taxon>Ruminiclostridium</taxon>
    </lineage>
</organism>
<name>A0A1V4SE55_RUMHU</name>
<accession>A0A1V4SE55</accession>
<dbReference type="OrthoDB" id="2079801at2"/>
<reference evidence="1 2" key="1">
    <citation type="submission" date="2017-03" db="EMBL/GenBank/DDBJ databases">
        <title>Genome sequence of Clostridium hungatei DSM 14427.</title>
        <authorList>
            <person name="Poehlein A."/>
            <person name="Daniel R."/>
        </authorList>
    </citation>
    <scope>NUCLEOTIDE SEQUENCE [LARGE SCALE GENOMIC DNA]</scope>
    <source>
        <strain evidence="1 2">DSM 14427</strain>
    </source>
</reference>
<evidence type="ECO:0000313" key="2">
    <source>
        <dbReference type="Proteomes" id="UP000191554"/>
    </source>
</evidence>
<dbReference type="EMBL" id="MZGX01000036">
    <property type="protein sequence ID" value="OPX42023.1"/>
    <property type="molecule type" value="Genomic_DNA"/>
</dbReference>
<keyword evidence="2" id="KW-1185">Reference proteome</keyword>
<gene>
    <name evidence="1" type="ORF">CLHUN_40820</name>
</gene>
<dbReference type="AlphaFoldDB" id="A0A1V4SE55"/>
<protein>
    <submittedName>
        <fullName evidence="1">Uncharacterized protein</fullName>
    </submittedName>
</protein>